<evidence type="ECO:0000313" key="2">
    <source>
        <dbReference type="EMBL" id="CAI5441318.1"/>
    </source>
</evidence>
<dbReference type="Proteomes" id="UP001152747">
    <property type="component" value="Unassembled WGS sequence"/>
</dbReference>
<name>A0A9P1IAL4_9PELO</name>
<feature type="transmembrane region" description="Helical" evidence="1">
    <location>
        <begin position="92"/>
        <end position="112"/>
    </location>
</feature>
<keyword evidence="3" id="KW-1185">Reference proteome</keyword>
<evidence type="ECO:0000313" key="3">
    <source>
        <dbReference type="Proteomes" id="UP001152747"/>
    </source>
</evidence>
<keyword evidence="1" id="KW-0812">Transmembrane</keyword>
<evidence type="ECO:0000256" key="1">
    <source>
        <dbReference type="SAM" id="Phobius"/>
    </source>
</evidence>
<dbReference type="InterPro" id="IPR009030">
    <property type="entry name" value="Growth_fac_rcpt_cys_sf"/>
</dbReference>
<sequence>MFFLLQSKAKKGFGFDRMTNCPPHWSGAACDWPICQNGRADPSTKTCTCRNYYSPPFCISCLPGYWGESCDRIPLKRINPTSDFPIAIPPVLLKPILGLILFLIVFLIVVGIHRLRVHFRNRHPPRYDDIAKDLPPPYAT</sequence>
<reference evidence="2" key="1">
    <citation type="submission" date="2022-11" db="EMBL/GenBank/DDBJ databases">
        <authorList>
            <person name="Kikuchi T."/>
        </authorList>
    </citation>
    <scope>NUCLEOTIDE SEQUENCE</scope>
    <source>
        <strain evidence="2">PS1010</strain>
    </source>
</reference>
<dbReference type="EMBL" id="CANHGI010000002">
    <property type="protein sequence ID" value="CAI5441318.1"/>
    <property type="molecule type" value="Genomic_DNA"/>
</dbReference>
<evidence type="ECO:0008006" key="4">
    <source>
        <dbReference type="Google" id="ProtNLM"/>
    </source>
</evidence>
<comment type="caution">
    <text evidence="2">The sequence shown here is derived from an EMBL/GenBank/DDBJ whole genome shotgun (WGS) entry which is preliminary data.</text>
</comment>
<dbReference type="OrthoDB" id="5816548at2759"/>
<protein>
    <recommendedName>
        <fullName evidence="4">EGF-like domain-containing protein</fullName>
    </recommendedName>
</protein>
<gene>
    <name evidence="2" type="ORF">CAMP_LOCUS3955</name>
</gene>
<organism evidence="2 3">
    <name type="scientific">Caenorhabditis angaria</name>
    <dbReference type="NCBI Taxonomy" id="860376"/>
    <lineage>
        <taxon>Eukaryota</taxon>
        <taxon>Metazoa</taxon>
        <taxon>Ecdysozoa</taxon>
        <taxon>Nematoda</taxon>
        <taxon>Chromadorea</taxon>
        <taxon>Rhabditida</taxon>
        <taxon>Rhabditina</taxon>
        <taxon>Rhabditomorpha</taxon>
        <taxon>Rhabditoidea</taxon>
        <taxon>Rhabditidae</taxon>
        <taxon>Peloderinae</taxon>
        <taxon>Caenorhabditis</taxon>
    </lineage>
</organism>
<keyword evidence="1" id="KW-1133">Transmembrane helix</keyword>
<proteinExistence type="predicted"/>
<dbReference type="AlphaFoldDB" id="A0A9P1IAL4"/>
<accession>A0A9P1IAL4</accession>
<dbReference type="SUPFAM" id="SSF57184">
    <property type="entry name" value="Growth factor receptor domain"/>
    <property type="match status" value="1"/>
</dbReference>
<keyword evidence="1" id="KW-0472">Membrane</keyword>